<evidence type="ECO:0000313" key="4">
    <source>
        <dbReference type="EMBL" id="EEC67032.1"/>
    </source>
</evidence>
<evidence type="ECO:0000313" key="5">
    <source>
        <dbReference type="Proteomes" id="UP000007015"/>
    </source>
</evidence>
<dbReference type="AlphaFoldDB" id="B8BH33"/>
<dbReference type="PANTHER" id="PTHR22765">
    <property type="entry name" value="RING FINGER AND PROTEASE ASSOCIATED DOMAIN-CONTAINING"/>
    <property type="match status" value="1"/>
</dbReference>
<dbReference type="Proteomes" id="UP000007015">
    <property type="component" value="Chromosome 10"/>
</dbReference>
<dbReference type="GO" id="GO:0061630">
    <property type="term" value="F:ubiquitin protein ligase activity"/>
    <property type="evidence" value="ECO:0007669"/>
    <property type="project" value="TreeGrafter"/>
</dbReference>
<dbReference type="Gene3D" id="3.30.40.10">
    <property type="entry name" value="Zinc/RING finger domain, C3HC4 (zinc finger)"/>
    <property type="match status" value="1"/>
</dbReference>
<dbReference type="GO" id="GO:0008270">
    <property type="term" value="F:zinc ion binding"/>
    <property type="evidence" value="ECO:0007669"/>
    <property type="project" value="UniProtKB-KW"/>
</dbReference>
<dbReference type="SMART" id="SM00184">
    <property type="entry name" value="RING"/>
    <property type="match status" value="1"/>
</dbReference>
<keyword evidence="1" id="KW-0479">Metal-binding</keyword>
<dbReference type="GO" id="GO:0006511">
    <property type="term" value="P:ubiquitin-dependent protein catabolic process"/>
    <property type="evidence" value="ECO:0007669"/>
    <property type="project" value="TreeGrafter"/>
</dbReference>
<evidence type="ECO:0000256" key="2">
    <source>
        <dbReference type="SAM" id="SignalP"/>
    </source>
</evidence>
<keyword evidence="1" id="KW-0862">Zinc</keyword>
<accession>B8BH33</accession>
<gene>
    <name evidence="4" type="ORF">OsI_33758</name>
</gene>
<proteinExistence type="predicted"/>
<organism evidence="4 5">
    <name type="scientific">Oryza sativa subsp. indica</name>
    <name type="common">Rice</name>
    <dbReference type="NCBI Taxonomy" id="39946"/>
    <lineage>
        <taxon>Eukaryota</taxon>
        <taxon>Viridiplantae</taxon>
        <taxon>Streptophyta</taxon>
        <taxon>Embryophyta</taxon>
        <taxon>Tracheophyta</taxon>
        <taxon>Spermatophyta</taxon>
        <taxon>Magnoliopsida</taxon>
        <taxon>Liliopsida</taxon>
        <taxon>Poales</taxon>
        <taxon>Poaceae</taxon>
        <taxon>BOP clade</taxon>
        <taxon>Oryzoideae</taxon>
        <taxon>Oryzeae</taxon>
        <taxon>Oryzinae</taxon>
        <taxon>Oryza</taxon>
        <taxon>Oryza sativa</taxon>
    </lineage>
</organism>
<keyword evidence="5" id="KW-1185">Reference proteome</keyword>
<dbReference type="Gramene" id="BGIOSGA033018-TA">
    <property type="protein sequence ID" value="BGIOSGA033018-PA"/>
    <property type="gene ID" value="BGIOSGA033018"/>
</dbReference>
<keyword evidence="2" id="KW-0732">Signal</keyword>
<dbReference type="InterPro" id="IPR001841">
    <property type="entry name" value="Znf_RING"/>
</dbReference>
<keyword evidence="1" id="KW-0863">Zinc-finger</keyword>
<sequence length="207" mass="22028">MVVVVSHVMALLSSALSGKKAAAEGDGDDDGGQCRCWRDGDGVGGGQVAAAGCCVCISGFRDGEEVRRLPCGHAFHRDCVDRWLALYCRRRTCPLCRLHVGGAVVAAAVAGLDELQLGDDLVIWFSSLFVEPEPEERPKVGAVAAAHGEAAEEKVVFPMTWTDDDESCPEGTVPVRRTTKRDVLRSNSSLCFGMKQPRVGVPLVSSA</sequence>
<protein>
    <recommendedName>
        <fullName evidence="3">RING-type domain-containing protein</fullName>
    </recommendedName>
</protein>
<dbReference type="InterPro" id="IPR013083">
    <property type="entry name" value="Znf_RING/FYVE/PHD"/>
</dbReference>
<feature type="chain" id="PRO_5002865596" description="RING-type domain-containing protein" evidence="2">
    <location>
        <begin position="24"/>
        <end position="207"/>
    </location>
</feature>
<dbReference type="GO" id="GO:0016020">
    <property type="term" value="C:membrane"/>
    <property type="evidence" value="ECO:0007669"/>
    <property type="project" value="TreeGrafter"/>
</dbReference>
<dbReference type="InterPro" id="IPR025521">
    <property type="entry name" value="Neprosin_propep"/>
</dbReference>
<evidence type="ECO:0000256" key="1">
    <source>
        <dbReference type="PROSITE-ProRule" id="PRU00175"/>
    </source>
</evidence>
<feature type="signal peptide" evidence="2">
    <location>
        <begin position="1"/>
        <end position="23"/>
    </location>
</feature>
<dbReference type="Pfam" id="PF13639">
    <property type="entry name" value="zf-RING_2"/>
    <property type="match status" value="1"/>
</dbReference>
<evidence type="ECO:0000259" key="3">
    <source>
        <dbReference type="PROSITE" id="PS50089"/>
    </source>
</evidence>
<dbReference type="Pfam" id="PF14365">
    <property type="entry name" value="Neprosin_AP"/>
    <property type="match status" value="1"/>
</dbReference>
<dbReference type="PROSITE" id="PS50089">
    <property type="entry name" value="ZF_RING_2"/>
    <property type="match status" value="1"/>
</dbReference>
<dbReference type="SUPFAM" id="SSF57850">
    <property type="entry name" value="RING/U-box"/>
    <property type="match status" value="1"/>
</dbReference>
<dbReference type="HOGENOM" id="CLU_1328267_0_0_1"/>
<feature type="domain" description="RING-type" evidence="3">
    <location>
        <begin position="53"/>
        <end position="97"/>
    </location>
</feature>
<dbReference type="PANTHER" id="PTHR22765:SF375">
    <property type="entry name" value="OS10G0438800 PROTEIN"/>
    <property type="match status" value="1"/>
</dbReference>
<name>B8BH33_ORYSI</name>
<dbReference type="InterPro" id="IPR051826">
    <property type="entry name" value="E3_ubiquitin-ligase_domain"/>
</dbReference>
<reference evidence="4 5" key="1">
    <citation type="journal article" date="2005" name="PLoS Biol.">
        <title>The genomes of Oryza sativa: a history of duplications.</title>
        <authorList>
            <person name="Yu J."/>
            <person name="Wang J."/>
            <person name="Lin W."/>
            <person name="Li S."/>
            <person name="Li H."/>
            <person name="Zhou J."/>
            <person name="Ni P."/>
            <person name="Dong W."/>
            <person name="Hu S."/>
            <person name="Zeng C."/>
            <person name="Zhang J."/>
            <person name="Zhang Y."/>
            <person name="Li R."/>
            <person name="Xu Z."/>
            <person name="Li S."/>
            <person name="Li X."/>
            <person name="Zheng H."/>
            <person name="Cong L."/>
            <person name="Lin L."/>
            <person name="Yin J."/>
            <person name="Geng J."/>
            <person name="Li G."/>
            <person name="Shi J."/>
            <person name="Liu J."/>
            <person name="Lv H."/>
            <person name="Li J."/>
            <person name="Wang J."/>
            <person name="Deng Y."/>
            <person name="Ran L."/>
            <person name="Shi X."/>
            <person name="Wang X."/>
            <person name="Wu Q."/>
            <person name="Li C."/>
            <person name="Ren X."/>
            <person name="Wang J."/>
            <person name="Wang X."/>
            <person name="Li D."/>
            <person name="Liu D."/>
            <person name="Zhang X."/>
            <person name="Ji Z."/>
            <person name="Zhao W."/>
            <person name="Sun Y."/>
            <person name="Zhang Z."/>
            <person name="Bao J."/>
            <person name="Han Y."/>
            <person name="Dong L."/>
            <person name="Ji J."/>
            <person name="Chen P."/>
            <person name="Wu S."/>
            <person name="Liu J."/>
            <person name="Xiao Y."/>
            <person name="Bu D."/>
            <person name="Tan J."/>
            <person name="Yang L."/>
            <person name="Ye C."/>
            <person name="Zhang J."/>
            <person name="Xu J."/>
            <person name="Zhou Y."/>
            <person name="Yu Y."/>
            <person name="Zhang B."/>
            <person name="Zhuang S."/>
            <person name="Wei H."/>
            <person name="Liu B."/>
            <person name="Lei M."/>
            <person name="Yu H."/>
            <person name="Li Y."/>
            <person name="Xu H."/>
            <person name="Wei S."/>
            <person name="He X."/>
            <person name="Fang L."/>
            <person name="Zhang Z."/>
            <person name="Zhang Y."/>
            <person name="Huang X."/>
            <person name="Su Z."/>
            <person name="Tong W."/>
            <person name="Li J."/>
            <person name="Tong Z."/>
            <person name="Li S."/>
            <person name="Ye J."/>
            <person name="Wang L."/>
            <person name="Fang L."/>
            <person name="Lei T."/>
            <person name="Chen C."/>
            <person name="Chen H."/>
            <person name="Xu Z."/>
            <person name="Li H."/>
            <person name="Huang H."/>
            <person name="Zhang F."/>
            <person name="Xu H."/>
            <person name="Li N."/>
            <person name="Zhao C."/>
            <person name="Li S."/>
            <person name="Dong L."/>
            <person name="Huang Y."/>
            <person name="Li L."/>
            <person name="Xi Y."/>
            <person name="Qi Q."/>
            <person name="Li W."/>
            <person name="Zhang B."/>
            <person name="Hu W."/>
            <person name="Zhang Y."/>
            <person name="Tian X."/>
            <person name="Jiao Y."/>
            <person name="Liang X."/>
            <person name="Jin J."/>
            <person name="Gao L."/>
            <person name="Zheng W."/>
            <person name="Hao B."/>
            <person name="Liu S."/>
            <person name="Wang W."/>
            <person name="Yuan L."/>
            <person name="Cao M."/>
            <person name="McDermott J."/>
            <person name="Samudrala R."/>
            <person name="Wang J."/>
            <person name="Wong G.K."/>
            <person name="Yang H."/>
        </authorList>
    </citation>
    <scope>NUCLEOTIDE SEQUENCE [LARGE SCALE GENOMIC DNA]</scope>
    <source>
        <strain evidence="5">cv. 93-11</strain>
    </source>
</reference>
<dbReference type="EMBL" id="CM000135">
    <property type="protein sequence ID" value="EEC67032.1"/>
    <property type="molecule type" value="Genomic_DNA"/>
</dbReference>